<reference evidence="2" key="1">
    <citation type="submission" date="2018-05" db="EMBL/GenBank/DDBJ databases">
        <authorList>
            <person name="Lanie J.A."/>
            <person name="Ng W.-L."/>
            <person name="Kazmierczak K.M."/>
            <person name="Andrzejewski T.M."/>
            <person name="Davidsen T.M."/>
            <person name="Wayne K.J."/>
            <person name="Tettelin H."/>
            <person name="Glass J.I."/>
            <person name="Rusch D."/>
            <person name="Podicherti R."/>
            <person name="Tsui H.-C.T."/>
            <person name="Winkler M.E."/>
        </authorList>
    </citation>
    <scope>NUCLEOTIDE SEQUENCE</scope>
</reference>
<dbReference type="Pfam" id="PF01661">
    <property type="entry name" value="Macro"/>
    <property type="match status" value="1"/>
</dbReference>
<dbReference type="PROSITE" id="PS51154">
    <property type="entry name" value="MACRO"/>
    <property type="match status" value="1"/>
</dbReference>
<dbReference type="AlphaFoldDB" id="A0A382DB74"/>
<gene>
    <name evidence="2" type="ORF">METZ01_LOCUS188136</name>
</gene>
<dbReference type="EMBL" id="UINC01038364">
    <property type="protein sequence ID" value="SVB35282.1"/>
    <property type="molecule type" value="Genomic_DNA"/>
</dbReference>
<dbReference type="InterPro" id="IPR043472">
    <property type="entry name" value="Macro_dom-like"/>
</dbReference>
<sequence length="71" mass="7747">MQWSMLPIVPYLGWGGVDGAIHREAGPKLLDECVSLGGCPVGEARHTKRYELNAKMITHTVGTVWREGNVG</sequence>
<protein>
    <recommendedName>
        <fullName evidence="1">Macro domain-containing protein</fullName>
    </recommendedName>
</protein>
<proteinExistence type="predicted"/>
<dbReference type="PANTHER" id="PTHR11106">
    <property type="entry name" value="GANGLIOSIDE INDUCED DIFFERENTIATION ASSOCIATED PROTEIN 2-RELATED"/>
    <property type="match status" value="1"/>
</dbReference>
<evidence type="ECO:0000259" key="1">
    <source>
        <dbReference type="PROSITE" id="PS51154"/>
    </source>
</evidence>
<organism evidence="2">
    <name type="scientific">marine metagenome</name>
    <dbReference type="NCBI Taxonomy" id="408172"/>
    <lineage>
        <taxon>unclassified sequences</taxon>
        <taxon>metagenomes</taxon>
        <taxon>ecological metagenomes</taxon>
    </lineage>
</organism>
<dbReference type="SUPFAM" id="SSF52949">
    <property type="entry name" value="Macro domain-like"/>
    <property type="match status" value="1"/>
</dbReference>
<dbReference type="InterPro" id="IPR002589">
    <property type="entry name" value="Macro_dom"/>
</dbReference>
<evidence type="ECO:0000313" key="2">
    <source>
        <dbReference type="EMBL" id="SVB35282.1"/>
    </source>
</evidence>
<accession>A0A382DB74</accession>
<name>A0A382DB74_9ZZZZ</name>
<dbReference type="Gene3D" id="3.40.220.10">
    <property type="entry name" value="Leucine Aminopeptidase, subunit E, domain 1"/>
    <property type="match status" value="1"/>
</dbReference>
<feature type="domain" description="Macro" evidence="1">
    <location>
        <begin position="1"/>
        <end position="71"/>
    </location>
</feature>
<dbReference type="PANTHER" id="PTHR11106:SF27">
    <property type="entry name" value="MACRO DOMAIN-CONTAINING PROTEIN"/>
    <property type="match status" value="1"/>
</dbReference>